<evidence type="ECO:0000259" key="2">
    <source>
        <dbReference type="Pfam" id="PF01575"/>
    </source>
</evidence>
<dbReference type="EMBL" id="JAUHPV010000005">
    <property type="protein sequence ID" value="MDN4473254.1"/>
    <property type="molecule type" value="Genomic_DNA"/>
</dbReference>
<proteinExistence type="inferred from homology"/>
<dbReference type="RefSeq" id="WP_301128590.1">
    <property type="nucleotide sequence ID" value="NZ_JAUHPV010000005.1"/>
</dbReference>
<sequence>MTVAAQTLNAPPAMGPAFAHALLPSRSHTARIPAHAAVVQDWTPDPARLAEYSRVCGFTLRSTVPPTWLHVLTFPLHVHLLGDRSSSVRLVGAVHVSNEMTLHRPVGATERLTLEVRADHLRRHAKGALVDLVGQIRVDDEVVWDGVSTYLARGVEVAGEPAKMPHLGFEPGMPQGRWRLPADLGRRYRSVSHDPNPIHTSRVMARAFGFPRPVIHGMWTHARALAALEQRLPESYTVRVGFAKPLLLPGTVGFRAYEDDDVLHAAVTSRDGARPYMVMEIDR</sequence>
<dbReference type="Proteomes" id="UP001172738">
    <property type="component" value="Unassembled WGS sequence"/>
</dbReference>
<dbReference type="InterPro" id="IPR029069">
    <property type="entry name" value="HotDog_dom_sf"/>
</dbReference>
<dbReference type="InterPro" id="IPR002539">
    <property type="entry name" value="MaoC-like_dom"/>
</dbReference>
<evidence type="ECO:0000256" key="1">
    <source>
        <dbReference type="ARBA" id="ARBA00005254"/>
    </source>
</evidence>
<dbReference type="Gene3D" id="3.10.129.10">
    <property type="entry name" value="Hotdog Thioesterase"/>
    <property type="match status" value="1"/>
</dbReference>
<dbReference type="InterPro" id="IPR003965">
    <property type="entry name" value="Fatty_acid_synthase"/>
</dbReference>
<reference evidence="3" key="1">
    <citation type="submission" date="2023-06" db="EMBL/GenBank/DDBJ databases">
        <title>SYSU T00b26.</title>
        <authorList>
            <person name="Gao L."/>
            <person name="Fang B.-Z."/>
            <person name="Li W.-J."/>
        </authorList>
    </citation>
    <scope>NUCLEOTIDE SEQUENCE</scope>
    <source>
        <strain evidence="3">SYSU T00b26</strain>
    </source>
</reference>
<protein>
    <submittedName>
        <fullName evidence="3">MaoC/PaaZ C-terminal domain-containing protein</fullName>
    </submittedName>
</protein>
<evidence type="ECO:0000313" key="4">
    <source>
        <dbReference type="Proteomes" id="UP001172738"/>
    </source>
</evidence>
<dbReference type="PRINTS" id="PR01483">
    <property type="entry name" value="FASYNTHASE"/>
</dbReference>
<dbReference type="PANTHER" id="PTHR43841:SF1">
    <property type="entry name" value="3-HYDROXYACYL-THIOESTER DEHYDRATASE X"/>
    <property type="match status" value="1"/>
</dbReference>
<dbReference type="SUPFAM" id="SSF54637">
    <property type="entry name" value="Thioesterase/thiol ester dehydrase-isomerase"/>
    <property type="match status" value="2"/>
</dbReference>
<gene>
    <name evidence="3" type="ORF">QQX04_09660</name>
</gene>
<dbReference type="PANTHER" id="PTHR43841">
    <property type="entry name" value="3-HYDROXYACYL-THIOESTER DEHYDRATASE HTDX-RELATED"/>
    <property type="match status" value="1"/>
</dbReference>
<evidence type="ECO:0000313" key="3">
    <source>
        <dbReference type="EMBL" id="MDN4473254.1"/>
    </source>
</evidence>
<feature type="domain" description="MaoC-like" evidence="2">
    <location>
        <begin position="186"/>
        <end position="256"/>
    </location>
</feature>
<comment type="similarity">
    <text evidence="1">Belongs to the enoyl-CoA hydratase/isomerase family.</text>
</comment>
<accession>A0ABT8G3H7</accession>
<name>A0ABT8G3H7_9MICO</name>
<keyword evidence="4" id="KW-1185">Reference proteome</keyword>
<comment type="caution">
    <text evidence="3">The sequence shown here is derived from an EMBL/GenBank/DDBJ whole genome shotgun (WGS) entry which is preliminary data.</text>
</comment>
<dbReference type="Pfam" id="PF01575">
    <property type="entry name" value="MaoC_dehydratas"/>
    <property type="match status" value="1"/>
</dbReference>
<organism evidence="3 4">
    <name type="scientific">Demequina zhanjiangensis</name>
    <dbReference type="NCBI Taxonomy" id="3051659"/>
    <lineage>
        <taxon>Bacteria</taxon>
        <taxon>Bacillati</taxon>
        <taxon>Actinomycetota</taxon>
        <taxon>Actinomycetes</taxon>
        <taxon>Micrococcales</taxon>
        <taxon>Demequinaceae</taxon>
        <taxon>Demequina</taxon>
    </lineage>
</organism>